<comment type="caution">
    <text evidence="2">The sequence shown here is derived from an EMBL/GenBank/DDBJ whole genome shotgun (WGS) entry which is preliminary data.</text>
</comment>
<keyword evidence="3" id="KW-1185">Reference proteome</keyword>
<accession>A0ABP0NDB2</accession>
<dbReference type="Proteomes" id="UP001642484">
    <property type="component" value="Unassembled WGS sequence"/>
</dbReference>
<protein>
    <recommendedName>
        <fullName evidence="1">NADH:ubiquinone oxidoreductase intermediate-associated protein 30 domain-containing protein</fullName>
    </recommendedName>
</protein>
<evidence type="ECO:0000313" key="2">
    <source>
        <dbReference type="EMBL" id="CAK9060872.1"/>
    </source>
</evidence>
<gene>
    <name evidence="2" type="ORF">CCMP2556_LOCUS29950</name>
</gene>
<evidence type="ECO:0000259" key="1">
    <source>
        <dbReference type="Pfam" id="PF08547"/>
    </source>
</evidence>
<dbReference type="InterPro" id="IPR011057">
    <property type="entry name" value="Mss4-like_sf"/>
</dbReference>
<dbReference type="SUPFAM" id="SSF51316">
    <property type="entry name" value="Mss4-like"/>
    <property type="match status" value="1"/>
</dbReference>
<organism evidence="2 3">
    <name type="scientific">Durusdinium trenchii</name>
    <dbReference type="NCBI Taxonomy" id="1381693"/>
    <lineage>
        <taxon>Eukaryota</taxon>
        <taxon>Sar</taxon>
        <taxon>Alveolata</taxon>
        <taxon>Dinophyceae</taxon>
        <taxon>Suessiales</taxon>
        <taxon>Symbiodiniaceae</taxon>
        <taxon>Durusdinium</taxon>
    </lineage>
</organism>
<name>A0ABP0NDB2_9DINO</name>
<dbReference type="InterPro" id="IPR013857">
    <property type="entry name" value="NADH-UbQ_OxRdtase-assoc_prot30"/>
</dbReference>
<proteinExistence type="predicted"/>
<dbReference type="Pfam" id="PF08547">
    <property type="entry name" value="CIA30"/>
    <property type="match status" value="1"/>
</dbReference>
<evidence type="ECO:0000313" key="3">
    <source>
        <dbReference type="Proteomes" id="UP001642484"/>
    </source>
</evidence>
<sequence>MNPNPPNAAESPSTPKPCQICTASCQSRGLRSQIANRLSGNPPMARHAVAAAWLAVAVRAATDVPLATFDGAAASSFEFKELNDPVMGGQSHGTWHVDQQQKLGIFDGEVLDVPSLKAPGFIKAAADGHFPDASATAHGGLVLKLRSSTPNYEGFRVSFASGTSSPSYACAGGGSIPLSRGCFKAKFQVPSAGNSSFAEVLLPWSAFSDKWSPATGEQTSTCAEDPSVCVSASTLSKIRRVELWAEGALGKVHLEVKSIVARPDQLALGGVPSQYDGCGKPVQRKLRYNVSSRKEPTVPVPVDPSESLAEAVCCDTRTKVYAEPQFLYQAPDIALFKSLEGVTTFYDSVCGLPLFKAPVNRSMADFKADTDEHGWPSFRKEEVFSEHVKVDKDGFVYSSCGTHLGSYLPDAAGPRYCMDLSCIAGNPVDFVV</sequence>
<dbReference type="EMBL" id="CAXAMN010021562">
    <property type="protein sequence ID" value="CAK9060872.1"/>
    <property type="molecule type" value="Genomic_DNA"/>
</dbReference>
<feature type="domain" description="NADH:ubiquinone oxidoreductase intermediate-associated protein 30" evidence="1">
    <location>
        <begin position="76"/>
        <end position="210"/>
    </location>
</feature>
<reference evidence="2 3" key="1">
    <citation type="submission" date="2024-02" db="EMBL/GenBank/DDBJ databases">
        <authorList>
            <person name="Chen Y."/>
            <person name="Shah S."/>
            <person name="Dougan E. K."/>
            <person name="Thang M."/>
            <person name="Chan C."/>
        </authorList>
    </citation>
    <scope>NUCLEOTIDE SEQUENCE [LARGE SCALE GENOMIC DNA]</scope>
</reference>
<dbReference type="Gene3D" id="2.170.150.20">
    <property type="entry name" value="Peptide methionine sulfoxide reductase"/>
    <property type="match status" value="1"/>
</dbReference>